<evidence type="ECO:0000256" key="8">
    <source>
        <dbReference type="SAM" id="Phobius"/>
    </source>
</evidence>
<feature type="domain" description="Sodium/calcium exchanger membrane region" evidence="9">
    <location>
        <begin position="16"/>
        <end position="165"/>
    </location>
</feature>
<keyword evidence="7 8" id="KW-0472">Membrane</keyword>
<dbReference type="InterPro" id="IPR004837">
    <property type="entry name" value="NaCa_Exmemb"/>
</dbReference>
<dbReference type="PANTHER" id="PTHR31503:SF22">
    <property type="entry name" value="VACUOLAR CALCIUM ION TRANSPORTER"/>
    <property type="match status" value="1"/>
</dbReference>
<feature type="transmembrane region" description="Helical" evidence="8">
    <location>
        <begin position="12"/>
        <end position="39"/>
    </location>
</feature>
<organism evidence="10 11">
    <name type="scientific">Alternaria tenuissima</name>
    <dbReference type="NCBI Taxonomy" id="119927"/>
    <lineage>
        <taxon>Eukaryota</taxon>
        <taxon>Fungi</taxon>
        <taxon>Dikarya</taxon>
        <taxon>Ascomycota</taxon>
        <taxon>Pezizomycotina</taxon>
        <taxon>Dothideomycetes</taxon>
        <taxon>Pleosporomycetidae</taxon>
        <taxon>Pleosporales</taxon>
        <taxon>Pleosporineae</taxon>
        <taxon>Pleosporaceae</taxon>
        <taxon>Alternaria</taxon>
        <taxon>Alternaria sect. Alternaria</taxon>
        <taxon>Alternaria alternata complex</taxon>
    </lineage>
</organism>
<dbReference type="PANTHER" id="PTHR31503">
    <property type="entry name" value="VACUOLAR CALCIUM ION TRANSPORTER"/>
    <property type="match status" value="1"/>
</dbReference>
<keyword evidence="5 8" id="KW-1133">Transmembrane helix</keyword>
<comment type="subcellular location">
    <subcellularLocation>
        <location evidence="1">Endomembrane system</location>
        <topology evidence="1">Multi-pass membrane protein</topology>
    </subcellularLocation>
</comment>
<evidence type="ECO:0000313" key="11">
    <source>
        <dbReference type="Proteomes" id="UP000293195"/>
    </source>
</evidence>
<evidence type="ECO:0000256" key="5">
    <source>
        <dbReference type="ARBA" id="ARBA00022989"/>
    </source>
</evidence>
<dbReference type="Pfam" id="PF01699">
    <property type="entry name" value="Na_Ca_ex"/>
    <property type="match status" value="1"/>
</dbReference>
<dbReference type="Proteomes" id="UP000293195">
    <property type="component" value="Unassembled WGS sequence"/>
</dbReference>
<evidence type="ECO:0000256" key="6">
    <source>
        <dbReference type="ARBA" id="ARBA00023065"/>
    </source>
</evidence>
<evidence type="ECO:0000256" key="3">
    <source>
        <dbReference type="ARBA" id="ARBA00022448"/>
    </source>
</evidence>
<feature type="transmembrane region" description="Helical" evidence="8">
    <location>
        <begin position="278"/>
        <end position="299"/>
    </location>
</feature>
<evidence type="ECO:0000256" key="2">
    <source>
        <dbReference type="ARBA" id="ARBA00008170"/>
    </source>
</evidence>
<sequence length="390" mass="41928">MLYWMSAGSAVRFVSALCAVFATTAVQKFVVLELVVILLKRKRETSAVVLETVLSNWTESALAVVAAWTGQNVLGPTFLVGATTINQLVLLGACFIHGGHHSGATSYPKLMASIHARALPAGLALLAYAAVSNAGSEVSSEKRPRVYCITAILLLLYFAGHVFFVCRLHSNISLAVSGLLSPSDPNMSVNCRNSDLLPNSFSGRIGVSQIWHLRDEKEAWLRGWLSLDSDSEKGQPSDSAIAVLTLLLSCIATLFLGAQFVNTLAAEDTGSWQSPLHAGYILLPLSTSAAGLIAVQLHGCGCTSAVFHGQALFASVLSTFHLLCFTLPVFVLTRWATAPGPSLEFFDVHQLGLLAIASLLPLYPMQRGSDDWHMGVALLFLYVLYVSCFW</sequence>
<dbReference type="Gene3D" id="1.20.1420.30">
    <property type="entry name" value="NCX, central ion-binding region"/>
    <property type="match status" value="1"/>
</dbReference>
<feature type="transmembrane region" description="Helical" evidence="8">
    <location>
        <begin position="146"/>
        <end position="164"/>
    </location>
</feature>
<evidence type="ECO:0000259" key="9">
    <source>
        <dbReference type="Pfam" id="PF01699"/>
    </source>
</evidence>
<gene>
    <name evidence="10" type="ORF">AA0119_g13447</name>
</gene>
<dbReference type="EMBL" id="PDXF01000257">
    <property type="protein sequence ID" value="RYN82205.1"/>
    <property type="molecule type" value="Genomic_DNA"/>
</dbReference>
<accession>A0ABY0FNV6</accession>
<name>A0ABY0FNV6_9PLEO</name>
<dbReference type="InterPro" id="IPR044880">
    <property type="entry name" value="NCX_ion-bd_dom_sf"/>
</dbReference>
<dbReference type="InterPro" id="IPR004713">
    <property type="entry name" value="CaH_exchang"/>
</dbReference>
<keyword evidence="11" id="KW-1185">Reference proteome</keyword>
<feature type="transmembrane region" description="Helical" evidence="8">
    <location>
        <begin position="372"/>
        <end position="389"/>
    </location>
</feature>
<evidence type="ECO:0000256" key="1">
    <source>
        <dbReference type="ARBA" id="ARBA00004127"/>
    </source>
</evidence>
<protein>
    <recommendedName>
        <fullName evidence="9">Sodium/calcium exchanger membrane region domain-containing protein</fullName>
    </recommendedName>
</protein>
<evidence type="ECO:0000313" key="10">
    <source>
        <dbReference type="EMBL" id="RYN82205.1"/>
    </source>
</evidence>
<keyword evidence="4 8" id="KW-0812">Transmembrane</keyword>
<reference evidence="11" key="1">
    <citation type="journal article" date="2019" name="bioRxiv">
        <title>Genomics, evolutionary history and diagnostics of the Alternaria alternata species group including apple and Asian pear pathotypes.</title>
        <authorList>
            <person name="Armitage A.D."/>
            <person name="Cockerton H.M."/>
            <person name="Sreenivasaprasad S."/>
            <person name="Woodhall J.W."/>
            <person name="Lane C.R."/>
            <person name="Harrison R.J."/>
            <person name="Clarkson J.P."/>
        </authorList>
    </citation>
    <scope>NUCLEOTIDE SEQUENCE [LARGE SCALE GENOMIC DNA]</scope>
    <source>
        <strain evidence="11">FERA 635</strain>
    </source>
</reference>
<keyword evidence="6" id="KW-0406">Ion transport</keyword>
<feature type="transmembrane region" description="Helical" evidence="8">
    <location>
        <begin position="311"/>
        <end position="333"/>
    </location>
</feature>
<keyword evidence="3" id="KW-0813">Transport</keyword>
<comment type="similarity">
    <text evidence="2">Belongs to the Ca(2+):cation antiporter (CaCA) (TC 2.A.19) family.</text>
</comment>
<evidence type="ECO:0000256" key="7">
    <source>
        <dbReference type="ARBA" id="ARBA00023136"/>
    </source>
</evidence>
<feature type="transmembrane region" description="Helical" evidence="8">
    <location>
        <begin position="240"/>
        <end position="266"/>
    </location>
</feature>
<comment type="caution">
    <text evidence="10">The sequence shown here is derived from an EMBL/GenBank/DDBJ whole genome shotgun (WGS) entry which is preliminary data.</text>
</comment>
<proteinExistence type="inferred from homology"/>
<evidence type="ECO:0000256" key="4">
    <source>
        <dbReference type="ARBA" id="ARBA00022692"/>
    </source>
</evidence>